<dbReference type="RefSeq" id="WP_176627338.1">
    <property type="nucleotide sequence ID" value="NZ_JABXXQ010000894.1"/>
</dbReference>
<feature type="region of interest" description="Disordered" evidence="1">
    <location>
        <begin position="1"/>
        <end position="27"/>
    </location>
</feature>
<reference evidence="2 3" key="1">
    <citation type="submission" date="2020-06" db="EMBL/GenBank/DDBJ databases">
        <title>Description of novel acetic acid bacteria.</title>
        <authorList>
            <person name="Sombolestani A."/>
        </authorList>
    </citation>
    <scope>NUCLEOTIDE SEQUENCE [LARGE SCALE GENOMIC DNA]</scope>
    <source>
        <strain evidence="2 3">LMG 26838</strain>
    </source>
</reference>
<dbReference type="AlphaFoldDB" id="A0A850NXS2"/>
<proteinExistence type="predicted"/>
<organism evidence="2 3">
    <name type="scientific">Endobacter medicaginis</name>
    <dbReference type="NCBI Taxonomy" id="1181271"/>
    <lineage>
        <taxon>Bacteria</taxon>
        <taxon>Pseudomonadati</taxon>
        <taxon>Pseudomonadota</taxon>
        <taxon>Alphaproteobacteria</taxon>
        <taxon>Acetobacterales</taxon>
        <taxon>Acetobacteraceae</taxon>
        <taxon>Endobacter</taxon>
    </lineage>
</organism>
<name>A0A850NXS2_9PROT</name>
<dbReference type="EMBL" id="JABXXQ010000894">
    <property type="protein sequence ID" value="NVN32496.1"/>
    <property type="molecule type" value="Genomic_DNA"/>
</dbReference>
<dbReference type="InterPro" id="IPR002060">
    <property type="entry name" value="Squ/phyt_synthse"/>
</dbReference>
<dbReference type="InterPro" id="IPR008949">
    <property type="entry name" value="Isoprenoid_synthase_dom_sf"/>
</dbReference>
<dbReference type="Proteomes" id="UP000565205">
    <property type="component" value="Unassembled WGS sequence"/>
</dbReference>
<evidence type="ECO:0000256" key="1">
    <source>
        <dbReference type="SAM" id="MobiDB-lite"/>
    </source>
</evidence>
<evidence type="ECO:0000313" key="3">
    <source>
        <dbReference type="Proteomes" id="UP000565205"/>
    </source>
</evidence>
<comment type="caution">
    <text evidence="2">The sequence shown here is derived from an EMBL/GenBank/DDBJ whole genome shotgun (WGS) entry which is preliminary data.</text>
</comment>
<dbReference type="Pfam" id="PF00494">
    <property type="entry name" value="SQS_PSY"/>
    <property type="match status" value="1"/>
</dbReference>
<feature type="non-terminal residue" evidence="2">
    <location>
        <position position="93"/>
    </location>
</feature>
<evidence type="ECO:0000313" key="2">
    <source>
        <dbReference type="EMBL" id="NVN32496.1"/>
    </source>
</evidence>
<protein>
    <submittedName>
        <fullName evidence="2">Squalene/phytoene synthase family protein</fullName>
    </submittedName>
</protein>
<dbReference type="SUPFAM" id="SSF48576">
    <property type="entry name" value="Terpenoid synthases"/>
    <property type="match status" value="1"/>
</dbReference>
<dbReference type="Gene3D" id="1.10.600.10">
    <property type="entry name" value="Farnesyl Diphosphate Synthase"/>
    <property type="match status" value="1"/>
</dbReference>
<accession>A0A850NXS2</accession>
<sequence length="93" mass="9860">MNDAPDQASRTAWSDPDVTSAKGAGDENFPVGSALIAAHLRGHVHRYYDFARTIDDIADTTELSAGAKVARLNAMRLIVRGEAPAPAGRRDAA</sequence>
<gene>
    <name evidence="2" type="ORF">HUK83_19390</name>
</gene>